<name>Q2R3G0_ORYSJ</name>
<keyword evidence="4" id="KW-0255">Endonuclease</keyword>
<dbReference type="Pfam" id="PF08284">
    <property type="entry name" value="RVP_2"/>
    <property type="match status" value="1"/>
</dbReference>
<dbReference type="Gene3D" id="3.10.10.10">
    <property type="entry name" value="HIV Type 1 Reverse Transcriptase, subunit A, domain 1"/>
    <property type="match status" value="1"/>
</dbReference>
<dbReference type="InterPro" id="IPR001584">
    <property type="entry name" value="Integrase_cat-core"/>
</dbReference>
<keyword evidence="9" id="KW-0695">RNA-directed DNA polymerase</keyword>
<evidence type="ECO:0000256" key="10">
    <source>
        <dbReference type="ARBA" id="ARBA00023268"/>
    </source>
</evidence>
<evidence type="ECO:0000256" key="3">
    <source>
        <dbReference type="ARBA" id="ARBA00022722"/>
    </source>
</evidence>
<dbReference type="GO" id="GO:0003964">
    <property type="term" value="F:RNA-directed DNA polymerase activity"/>
    <property type="evidence" value="ECO:0007669"/>
    <property type="project" value="UniProtKB-KW"/>
</dbReference>
<evidence type="ECO:0000313" key="14">
    <source>
        <dbReference type="EMBL" id="ABA93987.1"/>
    </source>
</evidence>
<dbReference type="InterPro" id="IPR043128">
    <property type="entry name" value="Rev_trsase/Diguanyl_cyclase"/>
</dbReference>
<gene>
    <name evidence="14" type="ordered locus">LOC_Os11g32060</name>
</gene>
<feature type="domain" description="Integrase catalytic" evidence="13">
    <location>
        <begin position="1074"/>
        <end position="1236"/>
    </location>
</feature>
<dbReference type="PROSITE" id="PS00141">
    <property type="entry name" value="ASP_PROTEASE"/>
    <property type="match status" value="1"/>
</dbReference>
<dbReference type="GO" id="GO:0006508">
    <property type="term" value="P:proteolysis"/>
    <property type="evidence" value="ECO:0007669"/>
    <property type="project" value="InterPro"/>
</dbReference>
<dbReference type="SUPFAM" id="SSF56672">
    <property type="entry name" value="DNA/RNA polymerases"/>
    <property type="match status" value="1"/>
</dbReference>
<dbReference type="InterPro" id="IPR000477">
    <property type="entry name" value="RT_dom"/>
</dbReference>
<dbReference type="PANTHER" id="PTHR37984:SF5">
    <property type="entry name" value="PROTEIN NYNRIN-LIKE"/>
    <property type="match status" value="1"/>
</dbReference>
<dbReference type="InterPro" id="IPR056924">
    <property type="entry name" value="SH3_Tf2-1"/>
</dbReference>
<dbReference type="Gene3D" id="3.30.420.10">
    <property type="entry name" value="Ribonuclease H-like superfamily/Ribonuclease H"/>
    <property type="match status" value="1"/>
</dbReference>
<feature type="compositionally biased region" description="Basic and acidic residues" evidence="11">
    <location>
        <begin position="1471"/>
        <end position="1485"/>
    </location>
</feature>
<dbReference type="Pfam" id="PF24626">
    <property type="entry name" value="SH3_Tf2-1"/>
    <property type="match status" value="1"/>
</dbReference>
<feature type="domain" description="Reverse transcriptase" evidence="12">
    <location>
        <begin position="685"/>
        <end position="864"/>
    </location>
</feature>
<dbReference type="CDD" id="cd01647">
    <property type="entry name" value="RT_LTR"/>
    <property type="match status" value="1"/>
</dbReference>
<keyword evidence="5" id="KW-0378">Hydrolase</keyword>
<keyword evidence="1" id="KW-0808">Transferase</keyword>
<evidence type="ECO:0000256" key="6">
    <source>
        <dbReference type="ARBA" id="ARBA00022842"/>
    </source>
</evidence>
<evidence type="ECO:0000256" key="7">
    <source>
        <dbReference type="ARBA" id="ARBA00022884"/>
    </source>
</evidence>
<evidence type="ECO:0000256" key="2">
    <source>
        <dbReference type="ARBA" id="ARBA00022695"/>
    </source>
</evidence>
<evidence type="ECO:0000256" key="4">
    <source>
        <dbReference type="ARBA" id="ARBA00022759"/>
    </source>
</evidence>
<evidence type="ECO:0000256" key="5">
    <source>
        <dbReference type="ARBA" id="ARBA00022801"/>
    </source>
</evidence>
<feature type="region of interest" description="Disordered" evidence="11">
    <location>
        <begin position="1434"/>
        <end position="1485"/>
    </location>
</feature>
<keyword evidence="10" id="KW-0511">Multifunctional enzyme</keyword>
<feature type="compositionally biased region" description="Polar residues" evidence="11">
    <location>
        <begin position="110"/>
        <end position="121"/>
    </location>
</feature>
<dbReference type="InterPro" id="IPR043502">
    <property type="entry name" value="DNA/RNA_pol_sf"/>
</dbReference>
<dbReference type="InterPro" id="IPR012337">
    <property type="entry name" value="RNaseH-like_sf"/>
</dbReference>
<feature type="compositionally biased region" description="Low complexity" evidence="11">
    <location>
        <begin position="369"/>
        <end position="381"/>
    </location>
</feature>
<sequence>MEKQAGGFEKMLEGIQNAIGAVAVKQDETQAVVLQMDKAMASWRPQVDAAVKGLQSEIGELKKQVEIMEKLHGELGNSSNMLQAGAISTRKQGDDNDQRPPLLPTPESFVASTSAGDSGSNGHRVAINNRGKATGVIIPPVPPPVTGTTNSPFPHRFACDSLHRDEVGGSEDRGYIHRVPKLDFPHFDGVDPQNWRMRCEHYFGVYGTHLILWVRVATIYFTGRAASWLRSSKAHLRFSEWSDFCLAVDRKFDRDRHQMLIRQIEQIKQTGKVEEFYEHFDDVMNQLLAYDPMYNQLMIVHRFTEGLRFDIRHAVMMQRPRDLETALAIACLQEEWMETQKPKEFRKLGDHVPRIKGAYPLPLPPTKVSESSAGASKSSSEPVKTTAIADRMRALKAHRRAQGLCYLCAEKWSPSHKCSGSVQLNAVQEVFALLQQNDSDSGNSSGEDAEPHSLFSLSVHAIQGTTTAQTMCLQGIIQGYDILILVDSGSSCSFISSSVMPQLSNLIQLPVSFQVKVANGQMLSCETELANVSWSVQGHHFCSALKVLPLQSYDMILGMDWLERYSPMDIDWQQKTIRFTLDVPANPVLSVLELHQLYQSGSIEGLVQLYTLDSESSSDLPIPDNIQQLLQSFADVFQEPQGLPPVHECDHTIPLIPGAQPVNVCPYRYKPLQKDEIECQVADMLDRGIIKPSSSPFSSPVLLVKKKDGSWRFCVDYRHLNAITVKNKYPLPIIDELLDELAGACWFSKLDLRSGYHQIRMHPDDEHKTAFKTHHGDFEFRVLPFGLTSAPATFQSIMNSVLAPYLRRSVLVFVNDILVYSHSLAEHEVHLRQVLQILSDNHLKVKQSKCSFPQPQLAYLGHVISANGVATDEDKIMAVRNWITPTSVKELRSFLRLSGYYRKFVRNYGIICKPLTNLLRKGQLFVWTSVHEEAFVTLKSALISAPVLAMPDFQKQFVVETDASDKGIGAILMQSDHPIAFLSKELGPRTQDNQRLSTTWQQKALTKLLGLRYRIVYKKGLENGAADALSRQSPVDMVEISALSVSIPAWLQEACDVCQRAKSEHIKLPGLLQPLEVPDHAWQVISMDFIEGLPLSDHCNVILVIVDKFSKFAHFLALRHPYTALSVAQLFMDHIHCIHGLPCAIISDRDRVFTSTLWKELFLRAGTQLRMSSSYHPQTDGQTERVNQCLETFLRCFVHSCPKQWKHWLGMAQFWYNSSYHSAIAMTPFEALFGHKPSYFGLTITAVDAPVSLASWLTDRNNMSALIHHHLLRAQQRMKHQADLHRSERVFTVGDWVFLKLQPYVQQSVMTRANRKLSFKFYGPFQVLQRVGSVAYKLDLPSTSMIHPVVHVSQLKKAFAPAEQVQASLPTLDSEIGPLAVYHRILERRLRQQGAKLIEQVQVEWKGTSSPAITWENLEELHHKFPAALAWGQAGSQGGRNVTPEYSSSGSGAGGRIKSSGPSATARPRRERRDNPRVKGKDWVQ</sequence>
<dbReference type="CDD" id="cd00303">
    <property type="entry name" value="retropepsin_like"/>
    <property type="match status" value="1"/>
</dbReference>
<dbReference type="SUPFAM" id="SSF50630">
    <property type="entry name" value="Acid proteases"/>
    <property type="match status" value="1"/>
</dbReference>
<dbReference type="Pfam" id="PF03732">
    <property type="entry name" value="Retrotrans_gag"/>
    <property type="match status" value="1"/>
</dbReference>
<dbReference type="EMBL" id="DP000010">
    <property type="protein sequence ID" value="ABA93987.1"/>
    <property type="molecule type" value="Genomic_DNA"/>
</dbReference>
<reference evidence="14" key="3">
    <citation type="submission" date="2006-01" db="EMBL/GenBank/DDBJ databases">
        <authorList>
            <person name="Buell R."/>
        </authorList>
    </citation>
    <scope>NUCLEOTIDE SEQUENCE</scope>
</reference>
<protein>
    <submittedName>
        <fullName evidence="14">Retrotransposon protein, putative, unclassified</fullName>
    </submittedName>
</protein>
<evidence type="ECO:0000256" key="9">
    <source>
        <dbReference type="ARBA" id="ARBA00022918"/>
    </source>
</evidence>
<dbReference type="Pfam" id="PF00078">
    <property type="entry name" value="RVT_1"/>
    <property type="match status" value="1"/>
</dbReference>
<dbReference type="InterPro" id="IPR005162">
    <property type="entry name" value="Retrotrans_gag_dom"/>
</dbReference>
<dbReference type="InterPro" id="IPR050951">
    <property type="entry name" value="Retrovirus_Pol_polyprotein"/>
</dbReference>
<dbReference type="FunFam" id="3.30.70.270:FF:000020">
    <property type="entry name" value="Transposon Tf2-6 polyprotein-like Protein"/>
    <property type="match status" value="1"/>
</dbReference>
<dbReference type="SUPFAM" id="SSF53098">
    <property type="entry name" value="Ribonuclease H-like"/>
    <property type="match status" value="1"/>
</dbReference>
<dbReference type="PROSITE" id="PS50994">
    <property type="entry name" value="INTEGRASE"/>
    <property type="match status" value="1"/>
</dbReference>
<organism evidence="14">
    <name type="scientific">Oryza sativa subsp. japonica</name>
    <name type="common">Rice</name>
    <dbReference type="NCBI Taxonomy" id="39947"/>
    <lineage>
        <taxon>Eukaryota</taxon>
        <taxon>Viridiplantae</taxon>
        <taxon>Streptophyta</taxon>
        <taxon>Embryophyta</taxon>
        <taxon>Tracheophyta</taxon>
        <taxon>Spermatophyta</taxon>
        <taxon>Magnoliopsida</taxon>
        <taxon>Liliopsida</taxon>
        <taxon>Poales</taxon>
        <taxon>Poaceae</taxon>
        <taxon>BOP clade</taxon>
        <taxon>Oryzoideae</taxon>
        <taxon>Oryzeae</taxon>
        <taxon>Oryzinae</taxon>
        <taxon>Oryza</taxon>
        <taxon>Oryza sativa</taxon>
    </lineage>
</organism>
<dbReference type="Pfam" id="PF17919">
    <property type="entry name" value="RT_RNaseH_2"/>
    <property type="match status" value="1"/>
</dbReference>
<reference evidence="14" key="2">
    <citation type="submission" date="2005-04" db="EMBL/GenBank/DDBJ databases">
        <authorList>
            <person name="Buell C.R."/>
            <person name="Wing R.A."/>
            <person name="McCombie W.A."/>
            <person name="Ouyang S."/>
        </authorList>
    </citation>
    <scope>NUCLEOTIDE SEQUENCE</scope>
</reference>
<dbReference type="InterPro" id="IPR001969">
    <property type="entry name" value="Aspartic_peptidase_AS"/>
</dbReference>
<keyword evidence="7" id="KW-0694">RNA-binding</keyword>
<dbReference type="SUPFAM" id="SSF54160">
    <property type="entry name" value="Chromo domain-like"/>
    <property type="match status" value="1"/>
</dbReference>
<evidence type="ECO:0000259" key="13">
    <source>
        <dbReference type="PROSITE" id="PS50994"/>
    </source>
</evidence>
<dbReference type="InterPro" id="IPR016197">
    <property type="entry name" value="Chromo-like_dom_sf"/>
</dbReference>
<keyword evidence="3" id="KW-0540">Nuclease</keyword>
<evidence type="ECO:0000259" key="12">
    <source>
        <dbReference type="PROSITE" id="PS50878"/>
    </source>
</evidence>
<evidence type="ECO:0000256" key="1">
    <source>
        <dbReference type="ARBA" id="ARBA00022679"/>
    </source>
</evidence>
<keyword evidence="6" id="KW-0460">Magnesium</keyword>
<dbReference type="PROSITE" id="PS50878">
    <property type="entry name" value="RT_POL"/>
    <property type="match status" value="1"/>
</dbReference>
<dbReference type="PANTHER" id="PTHR37984">
    <property type="entry name" value="PROTEIN CBG26694"/>
    <property type="match status" value="1"/>
</dbReference>
<proteinExistence type="predicted"/>
<keyword evidence="8" id="KW-0229">DNA integration</keyword>
<dbReference type="GO" id="GO:0004519">
    <property type="term" value="F:endonuclease activity"/>
    <property type="evidence" value="ECO:0007669"/>
    <property type="project" value="UniProtKB-KW"/>
</dbReference>
<dbReference type="InterPro" id="IPR041577">
    <property type="entry name" value="RT_RNaseH_2"/>
</dbReference>
<dbReference type="Gene3D" id="2.40.70.10">
    <property type="entry name" value="Acid Proteases"/>
    <property type="match status" value="1"/>
</dbReference>
<evidence type="ECO:0000256" key="11">
    <source>
        <dbReference type="SAM" id="MobiDB-lite"/>
    </source>
</evidence>
<dbReference type="GO" id="GO:0004190">
    <property type="term" value="F:aspartic-type endopeptidase activity"/>
    <property type="evidence" value="ECO:0007669"/>
    <property type="project" value="InterPro"/>
</dbReference>
<dbReference type="GO" id="GO:0003723">
    <property type="term" value="F:RNA binding"/>
    <property type="evidence" value="ECO:0007669"/>
    <property type="project" value="UniProtKB-KW"/>
</dbReference>
<dbReference type="Gene3D" id="3.30.70.270">
    <property type="match status" value="2"/>
</dbReference>
<accession>Q2R3G0</accession>
<reference evidence="14" key="1">
    <citation type="journal article" date="2005" name="BMC Biol.">
        <title>The sequence of rice chromosomes 11 and 12, rich in disease resistance genes and recent gene duplications.</title>
        <authorList>
            <consortium name="The rice chromosomes 11 and 12 sequencing consortia"/>
        </authorList>
    </citation>
    <scope>NUCLEOTIDE SEQUENCE [LARGE SCALE GENOMIC DNA]</scope>
</reference>
<feature type="region of interest" description="Disordered" evidence="11">
    <location>
        <begin position="359"/>
        <end position="384"/>
    </location>
</feature>
<evidence type="ECO:0000256" key="8">
    <source>
        <dbReference type="ARBA" id="ARBA00022908"/>
    </source>
</evidence>
<dbReference type="GO" id="GO:0015074">
    <property type="term" value="P:DNA integration"/>
    <property type="evidence" value="ECO:0007669"/>
    <property type="project" value="UniProtKB-KW"/>
</dbReference>
<dbReference type="InterPro" id="IPR021109">
    <property type="entry name" value="Peptidase_aspartic_dom_sf"/>
</dbReference>
<dbReference type="InterPro" id="IPR036397">
    <property type="entry name" value="RNaseH_sf"/>
</dbReference>
<feature type="region of interest" description="Disordered" evidence="11">
    <location>
        <begin position="89"/>
        <end position="122"/>
    </location>
</feature>
<keyword evidence="2" id="KW-0548">Nucleotidyltransferase</keyword>